<dbReference type="PANTHER" id="PTHR41349">
    <property type="match status" value="1"/>
</dbReference>
<protein>
    <recommendedName>
        <fullName evidence="3">Endonuclease/exonuclease/phosphatase domain-containing protein</fullName>
    </recommendedName>
</protein>
<dbReference type="AlphaFoldDB" id="A0AAV5WWN7"/>
<dbReference type="Gene3D" id="3.60.10.10">
    <property type="entry name" value="Endonuclease/exonuclease/phosphatase"/>
    <property type="match status" value="1"/>
</dbReference>
<dbReference type="PANTHER" id="PTHR41349:SF1">
    <property type="entry name" value="PROTEIN CBG08683"/>
    <property type="match status" value="1"/>
</dbReference>
<organism evidence="1 2">
    <name type="scientific">Pristionchus fissidentatus</name>
    <dbReference type="NCBI Taxonomy" id="1538716"/>
    <lineage>
        <taxon>Eukaryota</taxon>
        <taxon>Metazoa</taxon>
        <taxon>Ecdysozoa</taxon>
        <taxon>Nematoda</taxon>
        <taxon>Chromadorea</taxon>
        <taxon>Rhabditida</taxon>
        <taxon>Rhabditina</taxon>
        <taxon>Diplogasteromorpha</taxon>
        <taxon>Diplogasteroidea</taxon>
        <taxon>Neodiplogasteridae</taxon>
        <taxon>Pristionchus</taxon>
    </lineage>
</organism>
<evidence type="ECO:0000313" key="2">
    <source>
        <dbReference type="Proteomes" id="UP001432322"/>
    </source>
</evidence>
<keyword evidence="2" id="KW-1185">Reference proteome</keyword>
<accession>A0AAV5WWN7</accession>
<dbReference type="InterPro" id="IPR036691">
    <property type="entry name" value="Endo/exonu/phosph_ase_sf"/>
</dbReference>
<sequence>MVARWPVTELLRNTAGMRDSFRVVHPDPASNPGITWSSYTMMDDTRDRIDYIFYKGPISPVSSFEYKGVNPLIETSGKNADSAYRKNEWPSNHYAVITDFDY</sequence>
<reference evidence="1" key="1">
    <citation type="submission" date="2023-10" db="EMBL/GenBank/DDBJ databases">
        <title>Genome assembly of Pristionchus species.</title>
        <authorList>
            <person name="Yoshida K."/>
            <person name="Sommer R.J."/>
        </authorList>
    </citation>
    <scope>NUCLEOTIDE SEQUENCE</scope>
    <source>
        <strain evidence="1">RS5133</strain>
    </source>
</reference>
<comment type="caution">
    <text evidence="1">The sequence shown here is derived from an EMBL/GenBank/DDBJ whole genome shotgun (WGS) entry which is preliminary data.</text>
</comment>
<evidence type="ECO:0008006" key="3">
    <source>
        <dbReference type="Google" id="ProtNLM"/>
    </source>
</evidence>
<proteinExistence type="predicted"/>
<feature type="non-terminal residue" evidence="1">
    <location>
        <position position="102"/>
    </location>
</feature>
<name>A0AAV5WWN7_9BILA</name>
<dbReference type="Proteomes" id="UP001432322">
    <property type="component" value="Unassembled WGS sequence"/>
</dbReference>
<evidence type="ECO:0000313" key="1">
    <source>
        <dbReference type="EMBL" id="GMT34014.1"/>
    </source>
</evidence>
<dbReference type="SUPFAM" id="SSF56219">
    <property type="entry name" value="DNase I-like"/>
    <property type="match status" value="1"/>
</dbReference>
<gene>
    <name evidence="1" type="ORF">PFISCL1PPCAC_25311</name>
</gene>
<dbReference type="EMBL" id="BTSY01000006">
    <property type="protein sequence ID" value="GMT34014.1"/>
    <property type="molecule type" value="Genomic_DNA"/>
</dbReference>